<feature type="non-terminal residue" evidence="2">
    <location>
        <position position="1"/>
    </location>
</feature>
<keyword evidence="2" id="KW-0456">Lyase</keyword>
<evidence type="ECO:0000313" key="2">
    <source>
        <dbReference type="EMBL" id="CAA9256165.1"/>
    </source>
</evidence>
<feature type="compositionally biased region" description="Basic and acidic residues" evidence="1">
    <location>
        <begin position="37"/>
        <end position="57"/>
    </location>
</feature>
<dbReference type="EMBL" id="CADCTI010000194">
    <property type="protein sequence ID" value="CAA9256165.1"/>
    <property type="molecule type" value="Genomic_DNA"/>
</dbReference>
<feature type="compositionally biased region" description="Basic residues" evidence="1">
    <location>
        <begin position="24"/>
        <end position="36"/>
    </location>
</feature>
<reference evidence="2" key="1">
    <citation type="submission" date="2020-02" db="EMBL/GenBank/DDBJ databases">
        <authorList>
            <person name="Meier V. D."/>
        </authorList>
    </citation>
    <scope>NUCLEOTIDE SEQUENCE</scope>
    <source>
        <strain evidence="2">AVDCRST_MAG57</strain>
    </source>
</reference>
<name>A0A6J4ILV8_9ACTN</name>
<proteinExistence type="predicted"/>
<protein>
    <submittedName>
        <fullName evidence="2">3-dehydroquinate dehydratase II</fullName>
        <ecNumber evidence="2">4.2.1.10</ecNumber>
    </submittedName>
</protein>
<dbReference type="AlphaFoldDB" id="A0A6J4ILV8"/>
<feature type="non-terminal residue" evidence="2">
    <location>
        <position position="144"/>
    </location>
</feature>
<dbReference type="EC" id="4.2.1.10" evidence="2"/>
<evidence type="ECO:0000256" key="1">
    <source>
        <dbReference type="SAM" id="MobiDB-lite"/>
    </source>
</evidence>
<accession>A0A6J4ILV8</accession>
<organism evidence="2">
    <name type="scientific">uncultured Blastococcus sp</name>
    <dbReference type="NCBI Taxonomy" id="217144"/>
    <lineage>
        <taxon>Bacteria</taxon>
        <taxon>Bacillati</taxon>
        <taxon>Actinomycetota</taxon>
        <taxon>Actinomycetes</taxon>
        <taxon>Geodermatophilales</taxon>
        <taxon>Geodermatophilaceae</taxon>
        <taxon>Blastococcus</taxon>
        <taxon>environmental samples</taxon>
    </lineage>
</organism>
<feature type="compositionally biased region" description="Basic residues" evidence="1">
    <location>
        <begin position="63"/>
        <end position="77"/>
    </location>
</feature>
<gene>
    <name evidence="2" type="ORF">AVDCRST_MAG57-2374</name>
</gene>
<dbReference type="GO" id="GO:0003855">
    <property type="term" value="F:3-dehydroquinate dehydratase activity"/>
    <property type="evidence" value="ECO:0007669"/>
    <property type="project" value="UniProtKB-EC"/>
</dbReference>
<feature type="compositionally biased region" description="Basic residues" evidence="1">
    <location>
        <begin position="116"/>
        <end position="132"/>
    </location>
</feature>
<feature type="compositionally biased region" description="Low complexity" evidence="1">
    <location>
        <begin position="104"/>
        <end position="115"/>
    </location>
</feature>
<feature type="region of interest" description="Disordered" evidence="1">
    <location>
        <begin position="1"/>
        <end position="144"/>
    </location>
</feature>
<feature type="compositionally biased region" description="Basic and acidic residues" evidence="1">
    <location>
        <begin position="1"/>
        <end position="12"/>
    </location>
</feature>
<sequence length="144" mass="15835">DDPGVQRREPRPARPPGAGDVRHDHPRRAGRAGAGHRPRDGRRGAGPPDRRRGRDAALDPCGLRRRRSGAHQPRRVVAHLGRAAGRPRRPDRPAGRGAHHQHPRPGGVPAPLLRLRGGRRGDRRPRRERLHPRVGLARAAGCDV</sequence>